<comment type="caution">
    <text evidence="1">The sequence shown here is derived from an EMBL/GenBank/DDBJ whole genome shotgun (WGS) entry which is preliminary data.</text>
</comment>
<dbReference type="EMBL" id="BGZK01001821">
    <property type="protein sequence ID" value="GBP86857.1"/>
    <property type="molecule type" value="Genomic_DNA"/>
</dbReference>
<accession>A0A4C1ZJR4</accession>
<protein>
    <submittedName>
        <fullName evidence="1">Uncharacterized protein</fullName>
    </submittedName>
</protein>
<gene>
    <name evidence="1" type="ORF">EVAR_63781_1</name>
</gene>
<evidence type="ECO:0000313" key="1">
    <source>
        <dbReference type="EMBL" id="GBP86857.1"/>
    </source>
</evidence>
<keyword evidence="2" id="KW-1185">Reference proteome</keyword>
<sequence>MGKYFVLPRDDGRPVAVSQDVIVSEESLSLLPLRPSVCRKAVHVSIRENKKLLLRKLGKQLTFQARFKTSRCFQVLRG</sequence>
<dbReference type="Proteomes" id="UP000299102">
    <property type="component" value="Unassembled WGS sequence"/>
</dbReference>
<name>A0A4C1ZJR4_EUMVA</name>
<reference evidence="1 2" key="1">
    <citation type="journal article" date="2019" name="Commun. Biol.">
        <title>The bagworm genome reveals a unique fibroin gene that provides high tensile strength.</title>
        <authorList>
            <person name="Kono N."/>
            <person name="Nakamura H."/>
            <person name="Ohtoshi R."/>
            <person name="Tomita M."/>
            <person name="Numata K."/>
            <person name="Arakawa K."/>
        </authorList>
    </citation>
    <scope>NUCLEOTIDE SEQUENCE [LARGE SCALE GENOMIC DNA]</scope>
</reference>
<evidence type="ECO:0000313" key="2">
    <source>
        <dbReference type="Proteomes" id="UP000299102"/>
    </source>
</evidence>
<organism evidence="1 2">
    <name type="scientific">Eumeta variegata</name>
    <name type="common">Bagworm moth</name>
    <name type="synonym">Eumeta japonica</name>
    <dbReference type="NCBI Taxonomy" id="151549"/>
    <lineage>
        <taxon>Eukaryota</taxon>
        <taxon>Metazoa</taxon>
        <taxon>Ecdysozoa</taxon>
        <taxon>Arthropoda</taxon>
        <taxon>Hexapoda</taxon>
        <taxon>Insecta</taxon>
        <taxon>Pterygota</taxon>
        <taxon>Neoptera</taxon>
        <taxon>Endopterygota</taxon>
        <taxon>Lepidoptera</taxon>
        <taxon>Glossata</taxon>
        <taxon>Ditrysia</taxon>
        <taxon>Tineoidea</taxon>
        <taxon>Psychidae</taxon>
        <taxon>Oiketicinae</taxon>
        <taxon>Eumeta</taxon>
    </lineage>
</organism>
<proteinExistence type="predicted"/>
<dbReference type="AlphaFoldDB" id="A0A4C1ZJR4"/>